<dbReference type="Proteomes" id="UP000758155">
    <property type="component" value="Unassembled WGS sequence"/>
</dbReference>
<organism evidence="2 3">
    <name type="scientific">Didymella heteroderae</name>
    <dbReference type="NCBI Taxonomy" id="1769908"/>
    <lineage>
        <taxon>Eukaryota</taxon>
        <taxon>Fungi</taxon>
        <taxon>Dikarya</taxon>
        <taxon>Ascomycota</taxon>
        <taxon>Pezizomycotina</taxon>
        <taxon>Dothideomycetes</taxon>
        <taxon>Pleosporomycetidae</taxon>
        <taxon>Pleosporales</taxon>
        <taxon>Pleosporineae</taxon>
        <taxon>Didymellaceae</taxon>
        <taxon>Didymella</taxon>
    </lineage>
</organism>
<dbReference type="OrthoDB" id="5372935at2759"/>
<evidence type="ECO:0000313" key="2">
    <source>
        <dbReference type="EMBL" id="KAF3045218.1"/>
    </source>
</evidence>
<gene>
    <name evidence="2" type="ORF">E8E12_010813</name>
</gene>
<protein>
    <submittedName>
        <fullName evidence="2">Uncharacterized protein</fullName>
    </submittedName>
</protein>
<dbReference type="AlphaFoldDB" id="A0A9P4WYR7"/>
<proteinExistence type="predicted"/>
<feature type="region of interest" description="Disordered" evidence="1">
    <location>
        <begin position="1"/>
        <end position="135"/>
    </location>
</feature>
<dbReference type="EMBL" id="SWKV01000007">
    <property type="protein sequence ID" value="KAF3045218.1"/>
    <property type="molecule type" value="Genomic_DNA"/>
</dbReference>
<sequence length="410" mass="47380">MASRTSRESTPPSLISPRQGSSPELGSPSKITQYNKKTGRPVRRSAGKMKPVAGYVDSSILEEEDFIPHTSDDESEDEEGTLRGRGDKLKRKRKRSPSPPSPRLDPIIYKPQLDDETDDEVSGAFHRRTPKKPPVTLRFDVPLGYHGPLLVKLDPAILNLGDEDAPRRMRQSKKNRRSVSTNPATAGPERRKGFTDLPPELRNKVYRLAFLRENTFQIPACRPWGKGHLCQSGQFLSTCKLVHNEGCSILYGENTFAFERHESTRGTFYEHEPKEIGYLDALRFFKMIGPENIQYLRDIKIIFSDARPSDTPQASSNEDRRYMTDDALVNVLRLLRHAKLRKLSLAFVGRRQLQRSDVKFLSYLEQVKVDTLEKWDHSRSYYFEHKIRYSVWRDLTEQMVRRKKLYDVEK</sequence>
<keyword evidence="3" id="KW-1185">Reference proteome</keyword>
<dbReference type="InterPro" id="IPR038883">
    <property type="entry name" value="AN11006-like"/>
</dbReference>
<feature type="region of interest" description="Disordered" evidence="1">
    <location>
        <begin position="162"/>
        <end position="197"/>
    </location>
</feature>
<feature type="compositionally biased region" description="Basic residues" evidence="1">
    <location>
        <begin position="168"/>
        <end position="177"/>
    </location>
</feature>
<evidence type="ECO:0000256" key="1">
    <source>
        <dbReference type="SAM" id="MobiDB-lite"/>
    </source>
</evidence>
<dbReference type="PANTHER" id="PTHR42085">
    <property type="entry name" value="F-BOX DOMAIN-CONTAINING PROTEIN"/>
    <property type="match status" value="1"/>
</dbReference>
<accession>A0A9P4WYR7</accession>
<feature type="compositionally biased region" description="Polar residues" evidence="1">
    <location>
        <begin position="8"/>
        <end position="36"/>
    </location>
</feature>
<name>A0A9P4WYR7_9PLEO</name>
<comment type="caution">
    <text evidence="2">The sequence shown here is derived from an EMBL/GenBank/DDBJ whole genome shotgun (WGS) entry which is preliminary data.</text>
</comment>
<evidence type="ECO:0000313" key="3">
    <source>
        <dbReference type="Proteomes" id="UP000758155"/>
    </source>
</evidence>
<reference evidence="2" key="1">
    <citation type="submission" date="2019-04" db="EMBL/GenBank/DDBJ databases">
        <title>Sequencing of skin fungus with MAO and IRED activity.</title>
        <authorList>
            <person name="Marsaioli A.J."/>
            <person name="Bonatto J.M.C."/>
            <person name="Reis Junior O."/>
        </authorList>
    </citation>
    <scope>NUCLEOTIDE SEQUENCE</scope>
    <source>
        <strain evidence="2">28M1</strain>
    </source>
</reference>
<dbReference type="PANTHER" id="PTHR42085:SF2">
    <property type="entry name" value="F-BOX DOMAIN-CONTAINING PROTEIN"/>
    <property type="match status" value="1"/>
</dbReference>
<feature type="compositionally biased region" description="Basic and acidic residues" evidence="1">
    <location>
        <begin position="188"/>
        <end position="197"/>
    </location>
</feature>
<feature type="compositionally biased region" description="Basic residues" evidence="1">
    <location>
        <begin position="37"/>
        <end position="47"/>
    </location>
</feature>